<reference evidence="2 3" key="1">
    <citation type="submission" date="2016-10" db="EMBL/GenBank/DDBJ databases">
        <authorList>
            <person name="de Groot N.N."/>
        </authorList>
    </citation>
    <scope>NUCLEOTIDE SEQUENCE [LARGE SCALE GENOMIC DNA]</scope>
    <source>
        <strain evidence="2 3">CGMCC 4.6533</strain>
    </source>
</reference>
<dbReference type="InterPro" id="IPR037401">
    <property type="entry name" value="SnoaL-like"/>
</dbReference>
<evidence type="ECO:0000259" key="1">
    <source>
        <dbReference type="Pfam" id="PF13577"/>
    </source>
</evidence>
<sequence length="143" mass="16082">MDATEIADRLEITDLLARYTRAIDSGRWELLDVVFTEEALIDYSSSGGVKGTRDDVKAWLADVLRHWPARLHLVGAATINFRDGEARVSAPFTDTLGPTQEMVSARTEGFLHGGGWYHHRMRHTSAGWRSVELVEEQSWRTVG</sequence>
<feature type="domain" description="SnoaL-like" evidence="1">
    <location>
        <begin position="5"/>
        <end position="131"/>
    </location>
</feature>
<accession>A0A1G9V4Z1</accession>
<name>A0A1G9V4Z1_9ACTN</name>
<dbReference type="RefSeq" id="WP_090947122.1">
    <property type="nucleotide sequence ID" value="NZ_FNDJ01000051.1"/>
</dbReference>
<dbReference type="SUPFAM" id="SSF54427">
    <property type="entry name" value="NTF2-like"/>
    <property type="match status" value="1"/>
</dbReference>
<dbReference type="Pfam" id="PF13577">
    <property type="entry name" value="SnoaL_4"/>
    <property type="match status" value="1"/>
</dbReference>
<evidence type="ECO:0000313" key="2">
    <source>
        <dbReference type="EMBL" id="SDM67116.1"/>
    </source>
</evidence>
<dbReference type="Proteomes" id="UP000199202">
    <property type="component" value="Unassembled WGS sequence"/>
</dbReference>
<dbReference type="AlphaFoldDB" id="A0A1G9V4Z1"/>
<dbReference type="EMBL" id="FNDJ01000051">
    <property type="protein sequence ID" value="SDM67116.1"/>
    <property type="molecule type" value="Genomic_DNA"/>
</dbReference>
<dbReference type="InterPro" id="IPR032710">
    <property type="entry name" value="NTF2-like_dom_sf"/>
</dbReference>
<dbReference type="STRING" id="633440.SAMN05421869_15146"/>
<keyword evidence="3" id="KW-1185">Reference proteome</keyword>
<protein>
    <submittedName>
        <fullName evidence="2">SnoaL-like domain-containing protein</fullName>
    </submittedName>
</protein>
<dbReference type="Gene3D" id="3.10.450.50">
    <property type="match status" value="1"/>
</dbReference>
<dbReference type="OrthoDB" id="981191at2"/>
<gene>
    <name evidence="2" type="ORF">SAMN05421869_15146</name>
</gene>
<evidence type="ECO:0000313" key="3">
    <source>
        <dbReference type="Proteomes" id="UP000199202"/>
    </source>
</evidence>
<proteinExistence type="predicted"/>
<organism evidence="2 3">
    <name type="scientific">Nonomuraea jiangxiensis</name>
    <dbReference type="NCBI Taxonomy" id="633440"/>
    <lineage>
        <taxon>Bacteria</taxon>
        <taxon>Bacillati</taxon>
        <taxon>Actinomycetota</taxon>
        <taxon>Actinomycetes</taxon>
        <taxon>Streptosporangiales</taxon>
        <taxon>Streptosporangiaceae</taxon>
        <taxon>Nonomuraea</taxon>
    </lineage>
</organism>